<protein>
    <recommendedName>
        <fullName evidence="1">IQ motif and ubiquitin-like domain-containing protein</fullName>
    </recommendedName>
</protein>
<keyword evidence="3" id="KW-1185">Reference proteome</keyword>
<dbReference type="PANTHER" id="PTHR21074:SF0">
    <property type="entry name" value="IQ AND UBIQUITIN-LIKE DOMAIN-CONTAINING PROTEIN"/>
    <property type="match status" value="1"/>
</dbReference>
<dbReference type="InterPro" id="IPR057887">
    <property type="entry name" value="IQUB_helical"/>
</dbReference>
<evidence type="ECO:0000313" key="2">
    <source>
        <dbReference type="EMBL" id="KAL3311565.1"/>
    </source>
</evidence>
<proteinExistence type="predicted"/>
<dbReference type="Proteomes" id="UP001626550">
    <property type="component" value="Unassembled WGS sequence"/>
</dbReference>
<comment type="caution">
    <text evidence="2">The sequence shown here is derived from an EMBL/GenBank/DDBJ whole genome shotgun (WGS) entry which is preliminary data.</text>
</comment>
<name>A0ABD2PVT0_9PLAT</name>
<gene>
    <name evidence="2" type="ORF">Ciccas_009853</name>
</gene>
<dbReference type="EMBL" id="JBJKFK010002140">
    <property type="protein sequence ID" value="KAL3311565.1"/>
    <property type="molecule type" value="Genomic_DNA"/>
</dbReference>
<feature type="domain" description="IQ motif and ubiquitin-like" evidence="1">
    <location>
        <begin position="368"/>
        <end position="501"/>
    </location>
</feature>
<dbReference type="InterPro" id="IPR037695">
    <property type="entry name" value="IQUB"/>
</dbReference>
<dbReference type="AlphaFoldDB" id="A0ABD2PVT0"/>
<dbReference type="PANTHER" id="PTHR21074">
    <property type="entry name" value="IQ AND UBIQUITIN-LIKE DOMAIN-CONTAINING PROTEIN"/>
    <property type="match status" value="1"/>
</dbReference>
<dbReference type="Pfam" id="PF25805">
    <property type="entry name" value="IQUB"/>
    <property type="match status" value="1"/>
</dbReference>
<evidence type="ECO:0000313" key="3">
    <source>
        <dbReference type="Proteomes" id="UP001626550"/>
    </source>
</evidence>
<organism evidence="2 3">
    <name type="scientific">Cichlidogyrus casuarinus</name>
    <dbReference type="NCBI Taxonomy" id="1844966"/>
    <lineage>
        <taxon>Eukaryota</taxon>
        <taxon>Metazoa</taxon>
        <taxon>Spiralia</taxon>
        <taxon>Lophotrochozoa</taxon>
        <taxon>Platyhelminthes</taxon>
        <taxon>Monogenea</taxon>
        <taxon>Monopisthocotylea</taxon>
        <taxon>Dactylogyridea</taxon>
        <taxon>Ancyrocephalidae</taxon>
        <taxon>Cichlidogyrus</taxon>
    </lineage>
</organism>
<evidence type="ECO:0000259" key="1">
    <source>
        <dbReference type="Pfam" id="PF25805"/>
    </source>
</evidence>
<reference evidence="2 3" key="1">
    <citation type="submission" date="2024-11" db="EMBL/GenBank/DDBJ databases">
        <title>Adaptive evolution of stress response genes in parasites aligns with host niche diversity.</title>
        <authorList>
            <person name="Hahn C."/>
            <person name="Resl P."/>
        </authorList>
    </citation>
    <scope>NUCLEOTIDE SEQUENCE [LARGE SCALE GENOMIC DNA]</scope>
    <source>
        <strain evidence="2">EGGRZ-B1_66</strain>
        <tissue evidence="2">Body</tissue>
    </source>
</reference>
<sequence length="746" mass="86884">MEEPERDENSQHQVTQLESEIFSEKSLEEEGQNNLHGANNCDDVQDSEIPNADSHNICKDNKLVVVFMLGMPISYEIDNLGSGSKARDLMWIITKTHGKNIDPDSLKPRSIIIDYGSGARQINLDDEIEFSRKLDSIPAITLKVDLEDSNSIFESQPAKMLISHANVVHQVRIIEPQELAFIVESLPSNYKKAFLGGYRDRNTDIEYHHATAQTNPPKLLPPEQPIMSRETQTQYLKHVRVATVKESATQMRKPGYFVGNTDDKLLKPGPYETAEHYHKRVLQAVIVLQKHLRSWQARKRRMHPRKKSDFDRVYNALQEWLDQELRRIYEEHECEAERKAAIAMLVERETELLLTIDLHKNKVDADGKEWNQHTLLRKAAEPMRWKAAKGDQLEMQTVYTVRGKEIFDIFETLRLDCLTQDERLDILLTLKHTVKEHDCPLTREIVDLVDREAYCMLNGMVPKNLVGLRKRILNRFVAYAKSPEFNPQIARFLPLPTGTKEGAKLAYMGNLVYCYSCNRYLITNKFSLHARTKHFGRCIDCERMANRSTKREDMLPYRQMLEELRISERQLEKENDENCSKKFKNFIRQRIDETENLSEATTIATNDVEEDSSIIKMSYQIDLLVNEDDILYIVSDIWANKSCLSGWPNMIDLVLSRWRLNEPWSPWNTILLTREEAQVHRVSASSLELNQIYGETLLYKVKQREVVARNVFRRLYSMGLQRRERKFNQKDLLQSHKCPLPLAKLT</sequence>
<accession>A0ABD2PVT0</accession>